<dbReference type="InterPro" id="IPR029058">
    <property type="entry name" value="AB_hydrolase_fold"/>
</dbReference>
<dbReference type="SUPFAM" id="SSF53474">
    <property type="entry name" value="alpha/beta-Hydrolases"/>
    <property type="match status" value="1"/>
</dbReference>
<dbReference type="Proteomes" id="UP000784294">
    <property type="component" value="Unassembled WGS sequence"/>
</dbReference>
<dbReference type="EMBL" id="CAAALY010104145">
    <property type="protein sequence ID" value="VEL29550.1"/>
    <property type="molecule type" value="Genomic_DNA"/>
</dbReference>
<organism evidence="1 2">
    <name type="scientific">Protopolystoma xenopodis</name>
    <dbReference type="NCBI Taxonomy" id="117903"/>
    <lineage>
        <taxon>Eukaryota</taxon>
        <taxon>Metazoa</taxon>
        <taxon>Spiralia</taxon>
        <taxon>Lophotrochozoa</taxon>
        <taxon>Platyhelminthes</taxon>
        <taxon>Monogenea</taxon>
        <taxon>Polyopisthocotylea</taxon>
        <taxon>Polystomatidea</taxon>
        <taxon>Polystomatidae</taxon>
        <taxon>Protopolystoma</taxon>
    </lineage>
</organism>
<sequence length="115" mass="12704">MYIDTKASVDGFEPPIGVDELYCLYGSNLTTMETLVYAPASFFRRPFPDQVPSLLSGNGDGTVNLRSLRVCLNWPRVEHIVLPGCEHVSILSSPLFIDHVARILNAKLPANSMEP</sequence>
<evidence type="ECO:0000313" key="1">
    <source>
        <dbReference type="EMBL" id="VEL29550.1"/>
    </source>
</evidence>
<dbReference type="Gene3D" id="3.40.50.1820">
    <property type="entry name" value="alpha/beta hydrolase"/>
    <property type="match status" value="1"/>
</dbReference>
<comment type="caution">
    <text evidence="1">The sequence shown here is derived from an EMBL/GenBank/DDBJ whole genome shotgun (WGS) entry which is preliminary data.</text>
</comment>
<dbReference type="AlphaFoldDB" id="A0A448X6W9"/>
<accession>A0A448X6W9</accession>
<dbReference type="GO" id="GO:0008374">
    <property type="term" value="F:O-acyltransferase activity"/>
    <property type="evidence" value="ECO:0007669"/>
    <property type="project" value="InterPro"/>
</dbReference>
<gene>
    <name evidence="1" type="ORF">PXEA_LOCUS22990</name>
</gene>
<dbReference type="GO" id="GO:0006629">
    <property type="term" value="P:lipid metabolic process"/>
    <property type="evidence" value="ECO:0007669"/>
    <property type="project" value="InterPro"/>
</dbReference>
<dbReference type="InterPro" id="IPR003386">
    <property type="entry name" value="LACT/PDAT_acylTrfase"/>
</dbReference>
<evidence type="ECO:0000313" key="2">
    <source>
        <dbReference type="Proteomes" id="UP000784294"/>
    </source>
</evidence>
<reference evidence="1" key="1">
    <citation type="submission" date="2018-11" db="EMBL/GenBank/DDBJ databases">
        <authorList>
            <consortium name="Pathogen Informatics"/>
        </authorList>
    </citation>
    <scope>NUCLEOTIDE SEQUENCE</scope>
</reference>
<protein>
    <submittedName>
        <fullName evidence="1">Uncharacterized protein</fullName>
    </submittedName>
</protein>
<keyword evidence="2" id="KW-1185">Reference proteome</keyword>
<proteinExistence type="predicted"/>
<dbReference type="OrthoDB" id="190846at2759"/>
<name>A0A448X6W9_9PLAT</name>
<dbReference type="Pfam" id="PF02450">
    <property type="entry name" value="LCAT"/>
    <property type="match status" value="1"/>
</dbReference>